<gene>
    <name evidence="1" type="ORF">FHX81_2603</name>
</gene>
<dbReference type="RefSeq" id="WP_141978157.1">
    <property type="nucleotide sequence ID" value="NZ_VFPP01000001.1"/>
</dbReference>
<organism evidence="1 2">
    <name type="scientific">Saccharothrix saharensis</name>
    <dbReference type="NCBI Taxonomy" id="571190"/>
    <lineage>
        <taxon>Bacteria</taxon>
        <taxon>Bacillati</taxon>
        <taxon>Actinomycetota</taxon>
        <taxon>Actinomycetes</taxon>
        <taxon>Pseudonocardiales</taxon>
        <taxon>Pseudonocardiaceae</taxon>
        <taxon>Saccharothrix</taxon>
    </lineage>
</organism>
<dbReference type="Proteomes" id="UP000316628">
    <property type="component" value="Unassembled WGS sequence"/>
</dbReference>
<proteinExistence type="predicted"/>
<reference evidence="1 2" key="1">
    <citation type="submission" date="2019-06" db="EMBL/GenBank/DDBJ databases">
        <title>Sequencing the genomes of 1000 actinobacteria strains.</title>
        <authorList>
            <person name="Klenk H.-P."/>
        </authorList>
    </citation>
    <scope>NUCLEOTIDE SEQUENCE [LARGE SCALE GENOMIC DNA]</scope>
    <source>
        <strain evidence="1 2">DSM 45456</strain>
    </source>
</reference>
<name>A0A543JBQ3_9PSEU</name>
<sequence length="87" mass="10090">MPLPRDFRPFRGVTRVSLWQASCPDRLPGRMNAGIRFPTWARCRWVRWRATRWVAAAGMVLSAFRVVLSPLRSMRDLPVITSLDRHG</sequence>
<evidence type="ECO:0000313" key="1">
    <source>
        <dbReference type="EMBL" id="TQM80275.1"/>
    </source>
</evidence>
<keyword evidence="2" id="KW-1185">Reference proteome</keyword>
<comment type="caution">
    <text evidence="1">The sequence shown here is derived from an EMBL/GenBank/DDBJ whole genome shotgun (WGS) entry which is preliminary data.</text>
</comment>
<protein>
    <submittedName>
        <fullName evidence="1">Uncharacterized protein</fullName>
    </submittedName>
</protein>
<dbReference type="AlphaFoldDB" id="A0A543JBQ3"/>
<evidence type="ECO:0000313" key="2">
    <source>
        <dbReference type="Proteomes" id="UP000316628"/>
    </source>
</evidence>
<dbReference type="EMBL" id="VFPP01000001">
    <property type="protein sequence ID" value="TQM80275.1"/>
    <property type="molecule type" value="Genomic_DNA"/>
</dbReference>
<accession>A0A543JBQ3</accession>